<dbReference type="RefSeq" id="WP_037052094.1">
    <property type="nucleotide sequence ID" value="NZ_BAAAUZ010000050.1"/>
</dbReference>
<feature type="region of interest" description="Disordered" evidence="1">
    <location>
        <begin position="1"/>
        <end position="42"/>
    </location>
</feature>
<reference evidence="3" key="1">
    <citation type="journal article" date="2014" name="Int. J. Syst. Evol. Microbiol.">
        <title>Complete genome sequence of Corynebacterium casei LMG S-19264T (=DSM 44701T), isolated from a smear-ripened cheese.</title>
        <authorList>
            <consortium name="US DOE Joint Genome Institute (JGI-PGF)"/>
            <person name="Walter F."/>
            <person name="Albersmeier A."/>
            <person name="Kalinowski J."/>
            <person name="Ruckert C."/>
        </authorList>
    </citation>
    <scope>NUCLEOTIDE SEQUENCE</scope>
    <source>
        <strain evidence="3">VKM Ac-1069</strain>
    </source>
</reference>
<proteinExistence type="predicted"/>
<feature type="compositionally biased region" description="Polar residues" evidence="1">
    <location>
        <begin position="1"/>
        <end position="10"/>
    </location>
</feature>
<keyword evidence="4" id="KW-1185">Reference proteome</keyword>
<keyword evidence="2" id="KW-0472">Membrane</keyword>
<keyword evidence="2" id="KW-1133">Transmembrane helix</keyword>
<gene>
    <name evidence="3" type="ORF">GCM10017577_64290</name>
</gene>
<dbReference type="EMBL" id="BSFQ01000044">
    <property type="protein sequence ID" value="GLL15279.1"/>
    <property type="molecule type" value="Genomic_DNA"/>
</dbReference>
<comment type="caution">
    <text evidence="3">The sequence shown here is derived from an EMBL/GenBank/DDBJ whole genome shotgun (WGS) entry which is preliminary data.</text>
</comment>
<feature type="compositionally biased region" description="Gly residues" evidence="1">
    <location>
        <begin position="119"/>
        <end position="157"/>
    </location>
</feature>
<accession>A0A9W6UF32</accession>
<feature type="compositionally biased region" description="Low complexity" evidence="1">
    <location>
        <begin position="158"/>
        <end position="170"/>
    </location>
</feature>
<organism evidence="3 4">
    <name type="scientific">Pseudonocardia halophobica</name>
    <dbReference type="NCBI Taxonomy" id="29401"/>
    <lineage>
        <taxon>Bacteria</taxon>
        <taxon>Bacillati</taxon>
        <taxon>Actinomycetota</taxon>
        <taxon>Actinomycetes</taxon>
        <taxon>Pseudonocardiales</taxon>
        <taxon>Pseudonocardiaceae</taxon>
        <taxon>Pseudonocardia</taxon>
    </lineage>
</organism>
<evidence type="ECO:0000256" key="1">
    <source>
        <dbReference type="SAM" id="MobiDB-lite"/>
    </source>
</evidence>
<name>A0A9W6UF32_9PSEU</name>
<feature type="transmembrane region" description="Helical" evidence="2">
    <location>
        <begin position="67"/>
        <end position="87"/>
    </location>
</feature>
<dbReference type="AlphaFoldDB" id="A0A9W6UF32"/>
<evidence type="ECO:0000313" key="3">
    <source>
        <dbReference type="EMBL" id="GLL15279.1"/>
    </source>
</evidence>
<keyword evidence="2" id="KW-0812">Transmembrane</keyword>
<feature type="region of interest" description="Disordered" evidence="1">
    <location>
        <begin position="103"/>
        <end position="170"/>
    </location>
</feature>
<sequence>MSNDLSSSGSRWEPFSSPRPVLAHPDGPITPDDHSENRAPHPVYDITSTATHAVAGPSGRKGVRRTVVLVAAAAGLVLAGGAGGYAIGHATGGTPAAGIDGGTSGLGGFGGERHRLGGQAPGDGQGLGTPGDGALPQGGTGTGGTGTGAGTGSGSGSSTGTTGTTTGLSA</sequence>
<reference evidence="3" key="2">
    <citation type="submission" date="2023-01" db="EMBL/GenBank/DDBJ databases">
        <authorList>
            <person name="Sun Q."/>
            <person name="Evtushenko L."/>
        </authorList>
    </citation>
    <scope>NUCLEOTIDE SEQUENCE</scope>
    <source>
        <strain evidence="3">VKM Ac-1069</strain>
    </source>
</reference>
<evidence type="ECO:0000313" key="4">
    <source>
        <dbReference type="Proteomes" id="UP001143463"/>
    </source>
</evidence>
<protein>
    <submittedName>
        <fullName evidence="3">Uncharacterized protein</fullName>
    </submittedName>
</protein>
<evidence type="ECO:0000256" key="2">
    <source>
        <dbReference type="SAM" id="Phobius"/>
    </source>
</evidence>
<dbReference type="Proteomes" id="UP001143463">
    <property type="component" value="Unassembled WGS sequence"/>
</dbReference>